<evidence type="ECO:0000313" key="3">
    <source>
        <dbReference type="Proteomes" id="UP001200642"/>
    </source>
</evidence>
<reference evidence="2" key="1">
    <citation type="submission" date="2023-02" db="EMBL/GenBank/DDBJ databases">
        <title>Genome of Flavobacteriaceae gen. nov. sp. strain F89.</title>
        <authorList>
            <person name="Wang Y."/>
        </authorList>
    </citation>
    <scope>NUCLEOTIDE SEQUENCE</scope>
    <source>
        <strain evidence="2">F89</strain>
    </source>
</reference>
<keyword evidence="3" id="KW-1185">Reference proteome</keyword>
<dbReference type="SUPFAM" id="SSF54427">
    <property type="entry name" value="NTF2-like"/>
    <property type="match status" value="1"/>
</dbReference>
<dbReference type="EMBL" id="JAIRBC010000029">
    <property type="protein sequence ID" value="MCG2462311.1"/>
    <property type="molecule type" value="Genomic_DNA"/>
</dbReference>
<feature type="signal peptide" evidence="1">
    <location>
        <begin position="1"/>
        <end position="19"/>
    </location>
</feature>
<accession>A0AAE3EZ19</accession>
<dbReference type="Proteomes" id="UP001200642">
    <property type="component" value="Unassembled WGS sequence"/>
</dbReference>
<name>A0AAE3EZ19_9FLAO</name>
<organism evidence="2 3">
    <name type="scientific">Cerina litoralis</name>
    <dbReference type="NCBI Taxonomy" id="2874477"/>
    <lineage>
        <taxon>Bacteria</taxon>
        <taxon>Pseudomonadati</taxon>
        <taxon>Bacteroidota</taxon>
        <taxon>Flavobacteriia</taxon>
        <taxon>Flavobacteriales</taxon>
        <taxon>Flavobacteriaceae</taxon>
        <taxon>Cerina</taxon>
    </lineage>
</organism>
<proteinExistence type="predicted"/>
<dbReference type="RefSeq" id="WP_317903451.1">
    <property type="nucleotide sequence ID" value="NZ_JAIRBC010000029.1"/>
</dbReference>
<protein>
    <submittedName>
        <fullName evidence="2">Nuclear transport factor 2 family protein</fullName>
    </submittedName>
</protein>
<dbReference type="AlphaFoldDB" id="A0AAE3EZ19"/>
<evidence type="ECO:0000313" key="2">
    <source>
        <dbReference type="EMBL" id="MCG2462311.1"/>
    </source>
</evidence>
<sequence length="166" mass="18822">MKKLIFPLLLLPFVISSCTSVNDHSEENLALIQNYIKAVENLDYDTMDSVLDDKYLGLGPSYGDSIGKTEAIENWKYNVENLYDKIEYSRSRNAALTITSGDNQGDWISNWAELHITYKDDGGSVNIWANSIYQIVNGKIVKSYTFYNEADALEQLGYVFINPNNL</sequence>
<keyword evidence="1" id="KW-0732">Signal</keyword>
<evidence type="ECO:0000256" key="1">
    <source>
        <dbReference type="SAM" id="SignalP"/>
    </source>
</evidence>
<feature type="chain" id="PRO_5042049015" evidence="1">
    <location>
        <begin position="20"/>
        <end position="166"/>
    </location>
</feature>
<dbReference type="Gene3D" id="3.10.450.50">
    <property type="match status" value="1"/>
</dbReference>
<gene>
    <name evidence="2" type="ORF">K8352_16235</name>
</gene>
<comment type="caution">
    <text evidence="2">The sequence shown here is derived from an EMBL/GenBank/DDBJ whole genome shotgun (WGS) entry which is preliminary data.</text>
</comment>
<dbReference type="InterPro" id="IPR032710">
    <property type="entry name" value="NTF2-like_dom_sf"/>
</dbReference>
<dbReference type="PROSITE" id="PS51257">
    <property type="entry name" value="PROKAR_LIPOPROTEIN"/>
    <property type="match status" value="1"/>
</dbReference>